<reference evidence="2 3" key="1">
    <citation type="submission" date="2019-03" db="EMBL/GenBank/DDBJ databases">
        <title>Genomic Encyclopedia of Type Strains, Phase IV (KMG-IV): sequencing the most valuable type-strain genomes for metagenomic binning, comparative biology and taxonomic classification.</title>
        <authorList>
            <person name="Goeker M."/>
        </authorList>
    </citation>
    <scope>NUCLEOTIDE SEQUENCE [LARGE SCALE GENOMIC DNA]</scope>
    <source>
        <strain evidence="2 3">DSM 100309</strain>
    </source>
</reference>
<dbReference type="Pfam" id="PF06812">
    <property type="entry name" value="ImpA_N"/>
    <property type="match status" value="1"/>
</dbReference>
<organism evidence="2 3">
    <name type="scientific">Sulfurirhabdus autotrophica</name>
    <dbReference type="NCBI Taxonomy" id="1706046"/>
    <lineage>
        <taxon>Bacteria</taxon>
        <taxon>Pseudomonadati</taxon>
        <taxon>Pseudomonadota</taxon>
        <taxon>Betaproteobacteria</taxon>
        <taxon>Nitrosomonadales</taxon>
        <taxon>Sulfuricellaceae</taxon>
        <taxon>Sulfurirhabdus</taxon>
    </lineage>
</organism>
<dbReference type="Proteomes" id="UP000295367">
    <property type="component" value="Unassembled WGS sequence"/>
</dbReference>
<dbReference type="InterPro" id="IPR010657">
    <property type="entry name" value="ImpA_N"/>
</dbReference>
<dbReference type="InterPro" id="IPR017740">
    <property type="entry name" value="TssA-like"/>
</dbReference>
<evidence type="ECO:0000313" key="3">
    <source>
        <dbReference type="Proteomes" id="UP000295367"/>
    </source>
</evidence>
<keyword evidence="3" id="KW-1185">Reference proteome</keyword>
<proteinExistence type="predicted"/>
<dbReference type="PANTHER" id="PTHR37951">
    <property type="entry name" value="CYTOPLASMIC PROTEIN-RELATED"/>
    <property type="match status" value="1"/>
</dbReference>
<dbReference type="AlphaFoldDB" id="A0A4R3XWE0"/>
<evidence type="ECO:0000313" key="2">
    <source>
        <dbReference type="EMBL" id="TCV81089.1"/>
    </source>
</evidence>
<dbReference type="OrthoDB" id="9771118at2"/>
<name>A0A4R3XWE0_9PROT</name>
<dbReference type="RefSeq" id="WP_124946937.1">
    <property type="nucleotide sequence ID" value="NZ_BHVT01000051.1"/>
</dbReference>
<protein>
    <submittedName>
        <fullName evidence="2">Type VI secretion system protein ImpA</fullName>
    </submittedName>
</protein>
<dbReference type="EMBL" id="SMCO01000026">
    <property type="protein sequence ID" value="TCV81089.1"/>
    <property type="molecule type" value="Genomic_DNA"/>
</dbReference>
<dbReference type="PANTHER" id="PTHR37951:SF1">
    <property type="entry name" value="TYPE VI SECRETION SYSTEM COMPONENT TSSA1"/>
    <property type="match status" value="1"/>
</dbReference>
<sequence length="353" mass="38566">MFSVSQLLNPISVSKPCGEDLSFSSEIDAISEARRFDDPSLDQGEWVTKLKEADWPFVVQQCTSLIELKSKDLRLAVWLTEASAKIMHFRGLGDGCLLIAGLCDQYWNGLYPLAEGNDQEQRIGNLSWLLVRAAQLVREMPLTEGKKTAYSTIDFEAARIRAANTDKSASEVGGSDTGLKLVDIESARRKSTRGFYEKILVDSQYCLDAVVQLEKSVDARLGIDGPGFSAVKDALSAVIHTVTRFAQDAGVVTQRVSVAAPTQVDAASVAPSISAVSGEIQTRAQALNQLRQVAEFFRRTEPHSPVGYLADKAANWGDIPLHTWLKTVIKDAVSLAHVEELLGMEQKAADPEE</sequence>
<dbReference type="NCBIfam" id="TIGR03363">
    <property type="entry name" value="VI_chp_8"/>
    <property type="match status" value="1"/>
</dbReference>
<evidence type="ECO:0000259" key="1">
    <source>
        <dbReference type="Pfam" id="PF06812"/>
    </source>
</evidence>
<comment type="caution">
    <text evidence="2">The sequence shown here is derived from an EMBL/GenBank/DDBJ whole genome shotgun (WGS) entry which is preliminary data.</text>
</comment>
<accession>A0A4R3XWE0</accession>
<gene>
    <name evidence="2" type="ORF">EDC63_1267</name>
</gene>
<feature type="domain" description="ImpA N-terminal" evidence="1">
    <location>
        <begin position="8"/>
        <end position="129"/>
    </location>
</feature>